<evidence type="ECO:0000313" key="9">
    <source>
        <dbReference type="Proteomes" id="UP001604336"/>
    </source>
</evidence>
<dbReference type="AlphaFoldDB" id="A0ABD1QJ58"/>
<dbReference type="GO" id="GO:0016020">
    <property type="term" value="C:membrane"/>
    <property type="evidence" value="ECO:0007669"/>
    <property type="project" value="UniProtKB-SubCell"/>
</dbReference>
<keyword evidence="6" id="KW-0472">Membrane</keyword>
<gene>
    <name evidence="8" type="ORF">Adt_36986</name>
</gene>
<dbReference type="PANTHER" id="PTHR31052:SF2">
    <property type="entry name" value="COBRA-LIKE PROTEIN 10"/>
    <property type="match status" value="1"/>
</dbReference>
<dbReference type="EMBL" id="JBFOLK010000011">
    <property type="protein sequence ID" value="KAL2476250.1"/>
    <property type="molecule type" value="Genomic_DNA"/>
</dbReference>
<comment type="similarity">
    <text evidence="2">Belongs to the COBRA family.</text>
</comment>
<keyword evidence="4" id="KW-0732">Signal</keyword>
<dbReference type="Pfam" id="PF09756">
    <property type="entry name" value="DDRGK"/>
    <property type="match status" value="1"/>
</dbReference>
<dbReference type="InterPro" id="IPR036390">
    <property type="entry name" value="WH_DNA-bd_sf"/>
</dbReference>
<evidence type="ECO:0000256" key="5">
    <source>
        <dbReference type="ARBA" id="ARBA00022989"/>
    </source>
</evidence>
<dbReference type="Pfam" id="PF04833">
    <property type="entry name" value="COBRA"/>
    <property type="match status" value="1"/>
</dbReference>
<evidence type="ECO:0000256" key="4">
    <source>
        <dbReference type="ARBA" id="ARBA00022729"/>
    </source>
</evidence>
<dbReference type="Proteomes" id="UP001604336">
    <property type="component" value="Unassembled WGS sequence"/>
</dbReference>
<proteinExistence type="inferred from homology"/>
<comment type="caution">
    <text evidence="8">The sequence shown here is derived from an EMBL/GenBank/DDBJ whole genome shotgun (WGS) entry which is preliminary data.</text>
</comment>
<name>A0ABD1QJ58_9LAMI</name>
<dbReference type="SUPFAM" id="SSF46785">
    <property type="entry name" value="Winged helix' DNA-binding domain"/>
    <property type="match status" value="1"/>
</dbReference>
<comment type="subcellular location">
    <subcellularLocation>
        <location evidence="1">Membrane</location>
        <topology evidence="1">Single-pass membrane protein</topology>
    </subcellularLocation>
</comment>
<keyword evidence="9" id="KW-1185">Reference proteome</keyword>
<evidence type="ECO:0000256" key="3">
    <source>
        <dbReference type="ARBA" id="ARBA00022692"/>
    </source>
</evidence>
<organism evidence="8 9">
    <name type="scientific">Abeliophyllum distichum</name>
    <dbReference type="NCBI Taxonomy" id="126358"/>
    <lineage>
        <taxon>Eukaryota</taxon>
        <taxon>Viridiplantae</taxon>
        <taxon>Streptophyta</taxon>
        <taxon>Embryophyta</taxon>
        <taxon>Tracheophyta</taxon>
        <taxon>Spermatophyta</taxon>
        <taxon>Magnoliopsida</taxon>
        <taxon>eudicotyledons</taxon>
        <taxon>Gunneridae</taxon>
        <taxon>Pentapetalae</taxon>
        <taxon>asterids</taxon>
        <taxon>lamiids</taxon>
        <taxon>Lamiales</taxon>
        <taxon>Oleaceae</taxon>
        <taxon>Forsythieae</taxon>
        <taxon>Abeliophyllum</taxon>
    </lineage>
</organism>
<evidence type="ECO:0000256" key="1">
    <source>
        <dbReference type="ARBA" id="ARBA00004167"/>
    </source>
</evidence>
<evidence type="ECO:0000256" key="7">
    <source>
        <dbReference type="ARBA" id="ARBA00023180"/>
    </source>
</evidence>
<dbReference type="Gene3D" id="1.10.10.10">
    <property type="entry name" value="Winged helix-like DNA-binding domain superfamily/Winged helix DNA-binding domain"/>
    <property type="match status" value="1"/>
</dbReference>
<dbReference type="InterPro" id="IPR006918">
    <property type="entry name" value="COBRA_pln"/>
</dbReference>
<keyword evidence="3" id="KW-0812">Transmembrane</keyword>
<dbReference type="InterPro" id="IPR036388">
    <property type="entry name" value="WH-like_DNA-bd_sf"/>
</dbReference>
<accession>A0ABD1QJ58</accession>
<protein>
    <submittedName>
        <fullName evidence="8">COBRA-like protein 10</fullName>
    </submittedName>
</protein>
<evidence type="ECO:0000313" key="8">
    <source>
        <dbReference type="EMBL" id="KAL2476250.1"/>
    </source>
</evidence>
<reference evidence="9" key="1">
    <citation type="submission" date="2024-07" db="EMBL/GenBank/DDBJ databases">
        <title>Two chromosome-level genome assemblies of Korean endemic species Abeliophyllum distichum and Forsythia ovata (Oleaceae).</title>
        <authorList>
            <person name="Jang H."/>
        </authorList>
    </citation>
    <scope>NUCLEOTIDE SEQUENCE [LARGE SCALE GENOMIC DNA]</scope>
</reference>
<evidence type="ECO:0000256" key="6">
    <source>
        <dbReference type="ARBA" id="ARBA00023136"/>
    </source>
</evidence>
<sequence>MQYGFWLMQDCINRITSLENMGRLSGVMDDRGKYIYISLEEMKAVADYIKREGRVNISHLASKSNQFIDLEPKAQLVEDISSIEETTVADKITVTLYRRRRRRNKSTAMAYLWEKVYPLVKNISAQGWSFKAMATVLNAGYNELKSWKVYIGFWHNELLVSADGAEVVDGDGFPILVRKNGTVLAGDPQSDLETAINTAGDYTQMMAQINLKGTQFGLKPSATPMPKTIKLVNDGYKCPVPEKTTICMYVVRGIQSSKRKKVKTKFLPRQYGELSFTYDVLQAYENKYLAQVTVDNNHPLGRMDQWNLTWEWMRNEFIYSMKGAYTHKKDPSECIFGPQGQSYKDFDFSSVMNCQ</sequence>
<keyword evidence="5" id="KW-1133">Transmembrane helix</keyword>
<evidence type="ECO:0000256" key="2">
    <source>
        <dbReference type="ARBA" id="ARBA00005507"/>
    </source>
</evidence>
<dbReference type="PANTHER" id="PTHR31052">
    <property type="entry name" value="COBRA-LIKE PROTEIN 7"/>
    <property type="match status" value="1"/>
</dbReference>
<dbReference type="SMART" id="SM01128">
    <property type="entry name" value="DDRGK"/>
    <property type="match status" value="1"/>
</dbReference>
<keyword evidence="7" id="KW-0325">Glycoprotein</keyword>
<dbReference type="InterPro" id="IPR019153">
    <property type="entry name" value="DDRGK_dom-contain"/>
</dbReference>